<comment type="catalytic activity">
    <reaction evidence="1">
        <text>ATP + protein L-histidine = ADP + protein N-phospho-L-histidine.</text>
        <dbReference type="EC" id="2.7.13.3"/>
    </reaction>
</comment>
<keyword evidence="10" id="KW-0808">Transferase</keyword>
<dbReference type="CDD" id="cd00082">
    <property type="entry name" value="HisKA"/>
    <property type="match status" value="1"/>
</dbReference>
<dbReference type="SUPFAM" id="SSF49785">
    <property type="entry name" value="Galactose-binding domain-like"/>
    <property type="match status" value="1"/>
</dbReference>
<dbReference type="GO" id="GO:0005737">
    <property type="term" value="C:cytoplasm"/>
    <property type="evidence" value="ECO:0007669"/>
    <property type="project" value="UniProtKB-SubCell"/>
</dbReference>
<comment type="cofactor">
    <cofactor evidence="2">
        <name>[4Fe-4S] cluster</name>
        <dbReference type="ChEBI" id="CHEBI:49883"/>
    </cofactor>
</comment>
<evidence type="ECO:0000256" key="21">
    <source>
        <dbReference type="SAM" id="MobiDB-lite"/>
    </source>
</evidence>
<dbReference type="CDD" id="cd16922">
    <property type="entry name" value="HATPase_EvgS-ArcB-TorS-like"/>
    <property type="match status" value="1"/>
</dbReference>
<dbReference type="Pfam" id="PF00512">
    <property type="entry name" value="HisKA"/>
    <property type="match status" value="1"/>
</dbReference>
<keyword evidence="7" id="KW-0004">4Fe-4S</keyword>
<evidence type="ECO:0000256" key="22">
    <source>
        <dbReference type="SAM" id="Phobius"/>
    </source>
</evidence>
<feature type="transmembrane region" description="Helical" evidence="22">
    <location>
        <begin position="292"/>
        <end position="312"/>
    </location>
</feature>
<dbReference type="PROSITE" id="PS50109">
    <property type="entry name" value="HIS_KIN"/>
    <property type="match status" value="1"/>
</dbReference>
<evidence type="ECO:0000256" key="7">
    <source>
        <dbReference type="ARBA" id="ARBA00022485"/>
    </source>
</evidence>
<keyword evidence="22" id="KW-1133">Transmembrane helix</keyword>
<keyword evidence="16" id="KW-0902">Two-component regulatory system</keyword>
<evidence type="ECO:0000256" key="11">
    <source>
        <dbReference type="ARBA" id="ARBA00022723"/>
    </source>
</evidence>
<feature type="transmembrane region" description="Helical" evidence="22">
    <location>
        <begin position="403"/>
        <end position="426"/>
    </location>
</feature>
<dbReference type="PROSITE" id="PS50110">
    <property type="entry name" value="RESPONSE_REGULATORY"/>
    <property type="match status" value="1"/>
</dbReference>
<keyword evidence="22" id="KW-0472">Membrane</keyword>
<dbReference type="InterPro" id="IPR001789">
    <property type="entry name" value="Sig_transdc_resp-reg_receiver"/>
</dbReference>
<protein>
    <recommendedName>
        <fullName evidence="6">Oxygen sensor histidine kinase NreB</fullName>
        <ecNumber evidence="5">2.7.13.3</ecNumber>
    </recommendedName>
    <alternativeName>
        <fullName evidence="19">Nitrogen regulation protein B</fullName>
    </alternativeName>
</protein>
<dbReference type="AlphaFoldDB" id="A0A1B2DDS7"/>
<evidence type="ECO:0000256" key="6">
    <source>
        <dbReference type="ARBA" id="ARBA00017322"/>
    </source>
</evidence>
<dbReference type="InterPro" id="IPR036890">
    <property type="entry name" value="HATPase_C_sf"/>
</dbReference>
<comment type="subcellular location">
    <subcellularLocation>
        <location evidence="4">Cell membrane</location>
        <topology evidence="4">Multi-pass membrane protein</topology>
    </subcellularLocation>
    <subcellularLocation>
        <location evidence="3">Cytoplasm</location>
    </subcellularLocation>
</comment>
<dbReference type="SUPFAM" id="SSF55874">
    <property type="entry name" value="ATPase domain of HSP90 chaperone/DNA topoisomerase II/histidine kinase"/>
    <property type="match status" value="2"/>
</dbReference>
<dbReference type="Pfam" id="PF00072">
    <property type="entry name" value="Response_reg"/>
    <property type="match status" value="1"/>
</dbReference>
<evidence type="ECO:0000259" key="24">
    <source>
        <dbReference type="PROSITE" id="PS50110"/>
    </source>
</evidence>
<feature type="region of interest" description="Disordered" evidence="21">
    <location>
        <begin position="40"/>
        <end position="59"/>
    </location>
</feature>
<evidence type="ECO:0000256" key="20">
    <source>
        <dbReference type="PROSITE-ProRule" id="PRU00169"/>
    </source>
</evidence>
<dbReference type="GO" id="GO:0051539">
    <property type="term" value="F:4 iron, 4 sulfur cluster binding"/>
    <property type="evidence" value="ECO:0007669"/>
    <property type="project" value="UniProtKB-KW"/>
</dbReference>
<feature type="transmembrane region" description="Helical" evidence="22">
    <location>
        <begin position="229"/>
        <end position="248"/>
    </location>
</feature>
<dbReference type="PANTHER" id="PTHR43047">
    <property type="entry name" value="TWO-COMPONENT HISTIDINE PROTEIN KINASE"/>
    <property type="match status" value="1"/>
</dbReference>
<gene>
    <name evidence="25" type="ORF">BBD42_04835</name>
</gene>
<dbReference type="CDD" id="cd16917">
    <property type="entry name" value="HATPase_UhpB-NarQ-NarX-like"/>
    <property type="match status" value="1"/>
</dbReference>
<keyword evidence="15" id="KW-0408">Iron</keyword>
<evidence type="ECO:0000256" key="12">
    <source>
        <dbReference type="ARBA" id="ARBA00022741"/>
    </source>
</evidence>
<keyword evidence="14" id="KW-0067">ATP-binding</keyword>
<dbReference type="InterPro" id="IPR011712">
    <property type="entry name" value="Sig_transdc_His_kin_sub3_dim/P"/>
</dbReference>
<dbReference type="GO" id="GO:0005524">
    <property type="term" value="F:ATP binding"/>
    <property type="evidence" value="ECO:0007669"/>
    <property type="project" value="UniProtKB-KW"/>
</dbReference>
<keyword evidence="22" id="KW-0812">Transmembrane</keyword>
<dbReference type="GO" id="GO:0009927">
    <property type="term" value="F:histidine phosphotransfer kinase activity"/>
    <property type="evidence" value="ECO:0007669"/>
    <property type="project" value="TreeGrafter"/>
</dbReference>
<dbReference type="GO" id="GO:0000155">
    <property type="term" value="F:phosphorelay sensor kinase activity"/>
    <property type="evidence" value="ECO:0007669"/>
    <property type="project" value="InterPro"/>
</dbReference>
<dbReference type="InterPro" id="IPR011623">
    <property type="entry name" value="7TMR_DISM_rcpt_extracell_dom1"/>
</dbReference>
<evidence type="ECO:0000259" key="23">
    <source>
        <dbReference type="PROSITE" id="PS50109"/>
    </source>
</evidence>
<evidence type="ECO:0000256" key="9">
    <source>
        <dbReference type="ARBA" id="ARBA00022553"/>
    </source>
</evidence>
<dbReference type="SMART" id="SM00387">
    <property type="entry name" value="HATPase_c"/>
    <property type="match status" value="2"/>
</dbReference>
<evidence type="ECO:0000256" key="18">
    <source>
        <dbReference type="ARBA" id="ARBA00024827"/>
    </source>
</evidence>
<feature type="transmembrane region" description="Helical" evidence="22">
    <location>
        <begin position="377"/>
        <end position="397"/>
    </location>
</feature>
<reference evidence="25" key="1">
    <citation type="submission" date="2016-08" db="EMBL/GenBank/DDBJ databases">
        <title>Complete Genome Seqeunce of Paenibacillus sp. BIHB 4019 from tea rhizoplane.</title>
        <authorList>
            <person name="Thakur R."/>
            <person name="Swarnkar M.K."/>
            <person name="Gulati A."/>
        </authorList>
    </citation>
    <scope>NUCLEOTIDE SEQUENCE [LARGE SCALE GENOMIC DNA]</scope>
    <source>
        <strain evidence="25">BIHB4019</strain>
    </source>
</reference>
<evidence type="ECO:0000256" key="2">
    <source>
        <dbReference type="ARBA" id="ARBA00001966"/>
    </source>
</evidence>
<feature type="transmembrane region" description="Helical" evidence="22">
    <location>
        <begin position="255"/>
        <end position="272"/>
    </location>
</feature>
<dbReference type="InterPro" id="IPR004358">
    <property type="entry name" value="Sig_transdc_His_kin-like_C"/>
</dbReference>
<evidence type="ECO:0000256" key="15">
    <source>
        <dbReference type="ARBA" id="ARBA00023004"/>
    </source>
</evidence>
<evidence type="ECO:0000256" key="17">
    <source>
        <dbReference type="ARBA" id="ARBA00023014"/>
    </source>
</evidence>
<dbReference type="FunFam" id="3.30.565.10:FF:000006">
    <property type="entry name" value="Sensor histidine kinase WalK"/>
    <property type="match status" value="1"/>
</dbReference>
<dbReference type="Gene3D" id="2.60.120.260">
    <property type="entry name" value="Galactose-binding domain-like"/>
    <property type="match status" value="1"/>
</dbReference>
<dbReference type="PANTHER" id="PTHR43047:SF72">
    <property type="entry name" value="OSMOSENSING HISTIDINE PROTEIN KINASE SLN1"/>
    <property type="match status" value="1"/>
</dbReference>
<dbReference type="Gene3D" id="1.20.5.1930">
    <property type="match status" value="1"/>
</dbReference>
<dbReference type="SUPFAM" id="SSF47384">
    <property type="entry name" value="Homodimeric domain of signal transducing histidine kinase"/>
    <property type="match status" value="1"/>
</dbReference>
<proteinExistence type="predicted"/>
<dbReference type="SMART" id="SM00388">
    <property type="entry name" value="HisKA"/>
    <property type="match status" value="1"/>
</dbReference>
<dbReference type="Pfam" id="PF02518">
    <property type="entry name" value="HATPase_c"/>
    <property type="match status" value="1"/>
</dbReference>
<dbReference type="EC" id="2.7.13.3" evidence="5"/>
<evidence type="ECO:0000256" key="1">
    <source>
        <dbReference type="ARBA" id="ARBA00000085"/>
    </source>
</evidence>
<sequence>MQTAFKEMLKIKRCNRAIKAILLILLIVLTGADFLRVAQASSQPEQPHHPDSTAGRGQLDLTGMPIDNNLISLNGGWTFYWNRLLEPDEIGAASNGQPAFISVPSSWGTSATEAVAPEGTGAATYHLRVRTQPLDGIYGLSIKSIQSSYLVFINGKLTASVGTVSTDQEKAVARFAQPVVLFNHKGTTLDIVIQVANYSYPSGGIDKSILFGSEASITKHRQLGIAKDLFLFGSIFIMFVYHLVLYLLRRSQLSALYFALFCFCISVRTLFVNERFIMVMFPDLNWQLFAKVSYLTVYMGAPCIILYIQSLYPAYFPKLKTRIAISLFTAFSALVVVAPVSVYHYSLLPFQVMIMLTLGYILAKLIYAAACKEQGTYLILIGFVNLFLFALNDVLYTNNRTSLGSLVPFGLFIFIMLQSILLSLHFSRAFKEIEKLSTKLMLSNQIKDQFLANTSHELKTPLQGIIGLAESLAEGDAGKLPDTAVGQLRLIRISGQRLSHLVNDLLDLTKLRHKEIVLQPSVLNIRQAASLAIELLEPLSDRKQLTIRNDIPAEMLAYADENRLMQIFNNLFGNAIKFTHDGWVAVTAAQQGEWLLLTIRDTGEGIAPQHLETIFEAFEQGDGSMIRRYEGSGLGLSISRNLVELHGGHIWAESSPGEGTAICFTLPAYLANKASKEKINEVVRGSRREGIARRETAAGLAVGEAADEAVTEAAAAAFIIEAPSVLTVDDDPIILQVLSNHLTAEGFQVRQTTGGHGALQLLAEGYQPCLIIVDLMMPQMSGYELCQAIRQQYDAQVPILILTARNQPADLELGFASGANDYLIKPVTKSELMLRLRLHLKLATWEQSMEREVLERTVHIRESMKETAIAMADISAYEERNRIAKEIHDALGYALTTTLIQLEAGQSLLADKPQAAKQHMLNSQELVRQGLRDVRKSLRSLKDSEREHDFEGRIETLLRDTESYAMVNITRTVQLDGVQLGQEQEKLLYYALQEGLTNGIRHGGSKHFDFRLMLREGRVIFSLGNEGLPYRPEQPDGLGLHYMKQHAEAAGGQFHVDNAQGTGCLIKITLPAQKEYT</sequence>
<keyword evidence="8" id="KW-0963">Cytoplasm</keyword>
<accession>A0A1B2DDS7</accession>
<dbReference type="Pfam" id="PF07730">
    <property type="entry name" value="HisKA_3"/>
    <property type="match status" value="1"/>
</dbReference>
<keyword evidence="12" id="KW-0547">Nucleotide-binding</keyword>
<evidence type="ECO:0000256" key="13">
    <source>
        <dbReference type="ARBA" id="ARBA00022777"/>
    </source>
</evidence>
<dbReference type="Gene3D" id="1.10.287.130">
    <property type="match status" value="1"/>
</dbReference>
<dbReference type="Pfam" id="PF07695">
    <property type="entry name" value="7TMR-DISM_7TM"/>
    <property type="match status" value="1"/>
</dbReference>
<keyword evidence="17" id="KW-0411">Iron-sulfur</keyword>
<evidence type="ECO:0000256" key="3">
    <source>
        <dbReference type="ARBA" id="ARBA00004496"/>
    </source>
</evidence>
<dbReference type="InterPro" id="IPR003594">
    <property type="entry name" value="HATPase_dom"/>
</dbReference>
<evidence type="ECO:0000256" key="14">
    <source>
        <dbReference type="ARBA" id="ARBA00022840"/>
    </source>
</evidence>
<dbReference type="InterPro" id="IPR008979">
    <property type="entry name" value="Galactose-bd-like_sf"/>
</dbReference>
<feature type="domain" description="Histidine kinase" evidence="23">
    <location>
        <begin position="453"/>
        <end position="670"/>
    </location>
</feature>
<evidence type="ECO:0000256" key="8">
    <source>
        <dbReference type="ARBA" id="ARBA00022490"/>
    </source>
</evidence>
<keyword evidence="9 20" id="KW-0597">Phosphoprotein</keyword>
<evidence type="ECO:0000256" key="16">
    <source>
        <dbReference type="ARBA" id="ARBA00023012"/>
    </source>
</evidence>
<name>A0A1B2DDS7_9BACL</name>
<dbReference type="SUPFAM" id="SSF52172">
    <property type="entry name" value="CheY-like"/>
    <property type="match status" value="1"/>
</dbReference>
<dbReference type="InterPro" id="IPR011006">
    <property type="entry name" value="CheY-like_superfamily"/>
</dbReference>
<dbReference type="RefSeq" id="WP_099517239.1">
    <property type="nucleotide sequence ID" value="NZ_CP016808.1"/>
</dbReference>
<keyword evidence="11" id="KW-0479">Metal-binding</keyword>
<dbReference type="PRINTS" id="PR00344">
    <property type="entry name" value="BCTRLSENSOR"/>
</dbReference>
<dbReference type="EMBL" id="CP016808">
    <property type="protein sequence ID" value="ANY65867.1"/>
    <property type="molecule type" value="Genomic_DNA"/>
</dbReference>
<evidence type="ECO:0000256" key="10">
    <source>
        <dbReference type="ARBA" id="ARBA00022679"/>
    </source>
</evidence>
<feature type="domain" description="Response regulatory" evidence="24">
    <location>
        <begin position="724"/>
        <end position="840"/>
    </location>
</feature>
<comment type="function">
    <text evidence="18">Member of the two-component regulatory system NreB/NreC involved in the control of dissimilatory nitrate/nitrite reduction in response to oxygen. NreB functions as a direct oxygen sensor histidine kinase which is autophosphorylated, in the absence of oxygen, probably at the conserved histidine residue, and transfers its phosphate group probably to a conserved aspartate residue of NreC. NreB/NreC activates the expression of the nitrate (narGHJI) and nitrite (nir) reductase operons, as well as the putative nitrate transporter gene narT.</text>
</comment>
<feature type="modified residue" description="4-aspartylphosphate" evidence="20">
    <location>
        <position position="774"/>
    </location>
</feature>
<dbReference type="SMART" id="SM00448">
    <property type="entry name" value="REC"/>
    <property type="match status" value="1"/>
</dbReference>
<dbReference type="CDD" id="cd17574">
    <property type="entry name" value="REC_OmpR"/>
    <property type="match status" value="1"/>
</dbReference>
<dbReference type="GO" id="GO:0005886">
    <property type="term" value="C:plasma membrane"/>
    <property type="evidence" value="ECO:0007669"/>
    <property type="project" value="UniProtKB-SubCell"/>
</dbReference>
<keyword evidence="13" id="KW-0418">Kinase</keyword>
<feature type="transmembrane region" description="Helical" evidence="22">
    <location>
        <begin position="324"/>
        <end position="344"/>
    </location>
</feature>
<dbReference type="InterPro" id="IPR005467">
    <property type="entry name" value="His_kinase_dom"/>
</dbReference>
<dbReference type="Gene3D" id="3.40.50.2300">
    <property type="match status" value="1"/>
</dbReference>
<dbReference type="Gene3D" id="3.30.565.10">
    <property type="entry name" value="Histidine kinase-like ATPase, C-terminal domain"/>
    <property type="match status" value="2"/>
</dbReference>
<evidence type="ECO:0000256" key="5">
    <source>
        <dbReference type="ARBA" id="ARBA00012438"/>
    </source>
</evidence>
<dbReference type="GO" id="GO:0046872">
    <property type="term" value="F:metal ion binding"/>
    <property type="evidence" value="ECO:0007669"/>
    <property type="project" value="UniProtKB-KW"/>
</dbReference>
<dbReference type="InterPro" id="IPR003661">
    <property type="entry name" value="HisK_dim/P_dom"/>
</dbReference>
<dbReference type="GO" id="GO:0046983">
    <property type="term" value="F:protein dimerization activity"/>
    <property type="evidence" value="ECO:0007669"/>
    <property type="project" value="InterPro"/>
</dbReference>
<evidence type="ECO:0000313" key="25">
    <source>
        <dbReference type="EMBL" id="ANY65867.1"/>
    </source>
</evidence>
<evidence type="ECO:0000256" key="19">
    <source>
        <dbReference type="ARBA" id="ARBA00030800"/>
    </source>
</evidence>
<evidence type="ECO:0000256" key="4">
    <source>
        <dbReference type="ARBA" id="ARBA00004651"/>
    </source>
</evidence>
<dbReference type="InterPro" id="IPR036097">
    <property type="entry name" value="HisK_dim/P_sf"/>
</dbReference>
<organism evidence="25">
    <name type="scientific">Paenibacillus sp. BIHB 4019</name>
    <dbReference type="NCBI Taxonomy" id="1870819"/>
    <lineage>
        <taxon>Bacteria</taxon>
        <taxon>Bacillati</taxon>
        <taxon>Bacillota</taxon>
        <taxon>Bacilli</taxon>
        <taxon>Bacillales</taxon>
        <taxon>Paenibacillaceae</taxon>
        <taxon>Paenibacillus</taxon>
    </lineage>
</organism>